<dbReference type="EMBL" id="FMJC01000002">
    <property type="protein sequence ID" value="SCM73748.1"/>
    <property type="molecule type" value="Genomic_DNA"/>
</dbReference>
<name>A0A212L898_9BACT</name>
<gene>
    <name evidence="1" type="ORF">KL86DES1_21497</name>
</gene>
<dbReference type="AlphaFoldDB" id="A0A212L898"/>
<organism evidence="1">
    <name type="scientific">uncultured Desulfovibrio sp</name>
    <dbReference type="NCBI Taxonomy" id="167968"/>
    <lineage>
        <taxon>Bacteria</taxon>
        <taxon>Pseudomonadati</taxon>
        <taxon>Thermodesulfobacteriota</taxon>
        <taxon>Desulfovibrionia</taxon>
        <taxon>Desulfovibrionales</taxon>
        <taxon>Desulfovibrionaceae</taxon>
        <taxon>Desulfovibrio</taxon>
        <taxon>environmental samples</taxon>
    </lineage>
</organism>
<evidence type="ECO:0000313" key="1">
    <source>
        <dbReference type="EMBL" id="SCM73748.1"/>
    </source>
</evidence>
<protein>
    <submittedName>
        <fullName evidence="1">Uncharacterized protein</fullName>
    </submittedName>
</protein>
<accession>A0A212L898</accession>
<reference evidence="1" key="1">
    <citation type="submission" date="2016-08" db="EMBL/GenBank/DDBJ databases">
        <authorList>
            <person name="Seilhamer J.J."/>
        </authorList>
    </citation>
    <scope>NUCLEOTIDE SEQUENCE</scope>
    <source>
        <strain evidence="1">86-1</strain>
    </source>
</reference>
<sequence>MRRAARSCALEPLHFFKVNMLYYKSFRGRGRGGGDPFLEHAILKKIACSNAARGCSAPQRGVDSAANRIFG</sequence>
<proteinExistence type="predicted"/>